<proteinExistence type="predicted"/>
<sequence length="157" mass="18029">MRTAIKNGRDPVWLRPMPQQVTQMSLLHNIWHDTPFLQPSTAESAAAALAEQLRQRQRERHRYRAHATGRGGAHQRRTAARDGGEENYSSIYGSVSMDAANAMDFSSTTTTTSTRRSRAPRQERRTRPAESNNEQRSRHSNHRDRMRTQAILEDLYS</sequence>
<protein>
    <submittedName>
        <fullName evidence="2">Uncharacterized protein</fullName>
    </submittedName>
</protein>
<evidence type="ECO:0000313" key="2">
    <source>
        <dbReference type="EMBL" id="KAK1741010.1"/>
    </source>
</evidence>
<feature type="region of interest" description="Disordered" evidence="1">
    <location>
        <begin position="105"/>
        <end position="157"/>
    </location>
</feature>
<reference evidence="2" key="1">
    <citation type="submission" date="2023-06" db="EMBL/GenBank/DDBJ databases">
        <title>Survivors Of The Sea: Transcriptome response of Skeletonema marinoi to long-term dormancy.</title>
        <authorList>
            <person name="Pinder M.I.M."/>
            <person name="Kourtchenko O."/>
            <person name="Robertson E.K."/>
            <person name="Larsson T."/>
            <person name="Maumus F."/>
            <person name="Osuna-Cruz C.M."/>
            <person name="Vancaester E."/>
            <person name="Stenow R."/>
            <person name="Vandepoele K."/>
            <person name="Ploug H."/>
            <person name="Bruchert V."/>
            <person name="Godhe A."/>
            <person name="Topel M."/>
        </authorList>
    </citation>
    <scope>NUCLEOTIDE SEQUENCE</scope>
    <source>
        <strain evidence="2">R05AC</strain>
    </source>
</reference>
<gene>
    <name evidence="2" type="ORF">QTG54_008262</name>
</gene>
<feature type="compositionally biased region" description="Basic and acidic residues" evidence="1">
    <location>
        <begin position="120"/>
        <end position="137"/>
    </location>
</feature>
<accession>A0AAD8Y8K4</accession>
<feature type="compositionally biased region" description="Basic residues" evidence="1">
    <location>
        <begin position="55"/>
        <end position="78"/>
    </location>
</feature>
<dbReference type="EMBL" id="JATAAI010000014">
    <property type="protein sequence ID" value="KAK1741010.1"/>
    <property type="molecule type" value="Genomic_DNA"/>
</dbReference>
<comment type="caution">
    <text evidence="2">The sequence shown here is derived from an EMBL/GenBank/DDBJ whole genome shotgun (WGS) entry which is preliminary data.</text>
</comment>
<feature type="region of interest" description="Disordered" evidence="1">
    <location>
        <begin position="54"/>
        <end position="90"/>
    </location>
</feature>
<organism evidence="2 3">
    <name type="scientific">Skeletonema marinoi</name>
    <dbReference type="NCBI Taxonomy" id="267567"/>
    <lineage>
        <taxon>Eukaryota</taxon>
        <taxon>Sar</taxon>
        <taxon>Stramenopiles</taxon>
        <taxon>Ochrophyta</taxon>
        <taxon>Bacillariophyta</taxon>
        <taxon>Coscinodiscophyceae</taxon>
        <taxon>Thalassiosirophycidae</taxon>
        <taxon>Thalassiosirales</taxon>
        <taxon>Skeletonemataceae</taxon>
        <taxon>Skeletonema</taxon>
        <taxon>Skeletonema marinoi-dohrnii complex</taxon>
    </lineage>
</organism>
<dbReference type="Proteomes" id="UP001224775">
    <property type="component" value="Unassembled WGS sequence"/>
</dbReference>
<keyword evidence="3" id="KW-1185">Reference proteome</keyword>
<dbReference type="AlphaFoldDB" id="A0AAD8Y8K4"/>
<evidence type="ECO:0000256" key="1">
    <source>
        <dbReference type="SAM" id="MobiDB-lite"/>
    </source>
</evidence>
<evidence type="ECO:0000313" key="3">
    <source>
        <dbReference type="Proteomes" id="UP001224775"/>
    </source>
</evidence>
<name>A0AAD8Y8K4_9STRA</name>